<gene>
    <name evidence="3" type="ORF">CVIRNUC_010480</name>
</gene>
<feature type="compositionally biased region" description="Basic and acidic residues" evidence="1">
    <location>
        <begin position="125"/>
        <end position="140"/>
    </location>
</feature>
<dbReference type="PANTHER" id="PTHR15907">
    <property type="entry name" value="DUF614 FAMILY PROTEIN-RELATED"/>
    <property type="match status" value="1"/>
</dbReference>
<reference evidence="3 4" key="1">
    <citation type="submission" date="2023-10" db="EMBL/GenBank/DDBJ databases">
        <authorList>
            <person name="Maclean D."/>
            <person name="Macfadyen A."/>
        </authorList>
    </citation>
    <scope>NUCLEOTIDE SEQUENCE [LARGE SCALE GENOMIC DNA]</scope>
</reference>
<keyword evidence="4" id="KW-1185">Reference proteome</keyword>
<organism evidence="3 4">
    <name type="scientific">Coccomyxa viridis</name>
    <dbReference type="NCBI Taxonomy" id="1274662"/>
    <lineage>
        <taxon>Eukaryota</taxon>
        <taxon>Viridiplantae</taxon>
        <taxon>Chlorophyta</taxon>
        <taxon>core chlorophytes</taxon>
        <taxon>Trebouxiophyceae</taxon>
        <taxon>Trebouxiophyceae incertae sedis</taxon>
        <taxon>Coccomyxaceae</taxon>
        <taxon>Coccomyxa</taxon>
    </lineage>
</organism>
<dbReference type="EMBL" id="CAUYUE010000016">
    <property type="protein sequence ID" value="CAK0787262.1"/>
    <property type="molecule type" value="Genomic_DNA"/>
</dbReference>
<accession>A0AAV1IJ47</accession>
<dbReference type="Proteomes" id="UP001314263">
    <property type="component" value="Unassembled WGS sequence"/>
</dbReference>
<evidence type="ECO:0000256" key="2">
    <source>
        <dbReference type="SAM" id="Phobius"/>
    </source>
</evidence>
<protein>
    <recommendedName>
        <fullName evidence="5">PLAC8 family protein</fullName>
    </recommendedName>
</protein>
<evidence type="ECO:0000313" key="4">
    <source>
        <dbReference type="Proteomes" id="UP001314263"/>
    </source>
</evidence>
<keyword evidence="2" id="KW-0472">Membrane</keyword>
<evidence type="ECO:0000256" key="1">
    <source>
        <dbReference type="SAM" id="MobiDB-lite"/>
    </source>
</evidence>
<name>A0AAV1IJ47_9CHLO</name>
<comment type="caution">
    <text evidence="3">The sequence shown here is derived from an EMBL/GenBank/DDBJ whole genome shotgun (WGS) entry which is preliminary data.</text>
</comment>
<proteinExistence type="predicted"/>
<evidence type="ECO:0008006" key="5">
    <source>
        <dbReference type="Google" id="ProtNLM"/>
    </source>
</evidence>
<sequence length="261" mass="28962">MAYTEEEPLLKPQAQQVTGDVALVQPEAQWDSGLLACCGNGDLQGCATFSLVHVFPCVAFGHNLKRAFQKSLLLHAVIYFMLFIFSAHLLLGANNMQAAVCPHGPMDDISLAQHLEERPHRKLLHGHDHEHDGSPHEPHGPHPHPHPPKPMPWEDLTPECQVAIVGKHVVAVWMVLCFLAGVAYCAYRRTQLREKFGIAGSRFGDFCTWLWCGPCALCQETRTLWTNNVEDGIWRGPALPTTCPPPAQFVTGTPAPKQIEY</sequence>
<dbReference type="AlphaFoldDB" id="A0AAV1IJ47"/>
<dbReference type="InterPro" id="IPR006461">
    <property type="entry name" value="PLAC_motif_containing"/>
</dbReference>
<feature type="transmembrane region" description="Helical" evidence="2">
    <location>
        <begin position="168"/>
        <end position="187"/>
    </location>
</feature>
<feature type="region of interest" description="Disordered" evidence="1">
    <location>
        <begin position="125"/>
        <end position="152"/>
    </location>
</feature>
<keyword evidence="2" id="KW-1133">Transmembrane helix</keyword>
<dbReference type="Pfam" id="PF04749">
    <property type="entry name" value="PLAC8"/>
    <property type="match status" value="1"/>
</dbReference>
<feature type="transmembrane region" description="Helical" evidence="2">
    <location>
        <begin position="72"/>
        <end position="91"/>
    </location>
</feature>
<evidence type="ECO:0000313" key="3">
    <source>
        <dbReference type="EMBL" id="CAK0787262.1"/>
    </source>
</evidence>
<dbReference type="NCBIfam" id="TIGR01571">
    <property type="entry name" value="A_thal_Cys_rich"/>
    <property type="match status" value="1"/>
</dbReference>
<keyword evidence="2" id="KW-0812">Transmembrane</keyword>